<evidence type="ECO:0000256" key="3">
    <source>
        <dbReference type="ARBA" id="ARBA00022475"/>
    </source>
</evidence>
<keyword evidence="3" id="KW-1003">Cell membrane</keyword>
<evidence type="ECO:0000256" key="9">
    <source>
        <dbReference type="SAM" id="Phobius"/>
    </source>
</evidence>
<organism evidence="10 13">
    <name type="scientific">Gluconacetobacter dulcium</name>
    <dbReference type="NCBI Taxonomy" id="2729096"/>
    <lineage>
        <taxon>Bacteria</taxon>
        <taxon>Pseudomonadati</taxon>
        <taxon>Pseudomonadota</taxon>
        <taxon>Alphaproteobacteria</taxon>
        <taxon>Acetobacterales</taxon>
        <taxon>Acetobacteraceae</taxon>
        <taxon>Gluconacetobacter</taxon>
    </lineage>
</organism>
<feature type="transmembrane region" description="Helical" evidence="9">
    <location>
        <begin position="115"/>
        <end position="135"/>
    </location>
</feature>
<protein>
    <submittedName>
        <fullName evidence="10">YeeE/YedE family protein</fullName>
    </submittedName>
</protein>
<dbReference type="GO" id="GO:0005886">
    <property type="term" value="C:plasma membrane"/>
    <property type="evidence" value="ECO:0007669"/>
    <property type="project" value="UniProtKB-SubCell"/>
</dbReference>
<evidence type="ECO:0000256" key="5">
    <source>
        <dbReference type="ARBA" id="ARBA00022692"/>
    </source>
</evidence>
<evidence type="ECO:0000256" key="1">
    <source>
        <dbReference type="ARBA" id="ARBA00004429"/>
    </source>
</evidence>
<proteinExistence type="inferred from homology"/>
<evidence type="ECO:0000256" key="2">
    <source>
        <dbReference type="ARBA" id="ARBA00022448"/>
    </source>
</evidence>
<dbReference type="InterPro" id="IPR007272">
    <property type="entry name" value="Sulf_transp_TsuA/YedE"/>
</dbReference>
<dbReference type="Pfam" id="PF04143">
    <property type="entry name" value="Sulf_transp"/>
    <property type="match status" value="1"/>
</dbReference>
<evidence type="ECO:0000256" key="8">
    <source>
        <dbReference type="ARBA" id="ARBA00035655"/>
    </source>
</evidence>
<evidence type="ECO:0000313" key="11">
    <source>
        <dbReference type="EMBL" id="MBB2195621.1"/>
    </source>
</evidence>
<evidence type="ECO:0000256" key="4">
    <source>
        <dbReference type="ARBA" id="ARBA00022519"/>
    </source>
</evidence>
<comment type="caution">
    <text evidence="10">The sequence shown here is derived from an EMBL/GenBank/DDBJ whole genome shotgun (WGS) entry which is preliminary data.</text>
</comment>
<feature type="transmembrane region" description="Helical" evidence="9">
    <location>
        <begin position="6"/>
        <end position="25"/>
    </location>
</feature>
<dbReference type="AlphaFoldDB" id="A0A7W4NUD0"/>
<dbReference type="RefSeq" id="WP_114724942.1">
    <property type="nucleotide sequence ID" value="NZ_JABEQN010000034.1"/>
</dbReference>
<keyword evidence="7 9" id="KW-0472">Membrane</keyword>
<dbReference type="EMBL" id="JABEQO010000034">
    <property type="protein sequence ID" value="MBB2166484.1"/>
    <property type="molecule type" value="Genomic_DNA"/>
</dbReference>
<sequence>MSPIYWNSLAGGSLIGLACSAYLLLNGRIAGISGLLAQTLSGRNIWPGAALLLGLVSGPLLWRLMTGVWPEMTIRAPWSVVLISGFLVGFGTRLGNGCTSGHGVIGLARLSPRSIVAVICFLGTGMATATIVHLLTGT</sequence>
<keyword evidence="12" id="KW-1185">Reference proteome</keyword>
<evidence type="ECO:0000313" key="10">
    <source>
        <dbReference type="EMBL" id="MBB2166484.1"/>
    </source>
</evidence>
<dbReference type="PANTHER" id="PTHR30574:SF1">
    <property type="entry name" value="SULPHUR TRANSPORT DOMAIN-CONTAINING PROTEIN"/>
    <property type="match status" value="1"/>
</dbReference>
<evidence type="ECO:0000256" key="6">
    <source>
        <dbReference type="ARBA" id="ARBA00022989"/>
    </source>
</evidence>
<reference evidence="12 13" key="1">
    <citation type="submission" date="2020-04" db="EMBL/GenBank/DDBJ databases">
        <title>Description of novel Gluconacetobacter.</title>
        <authorList>
            <person name="Sombolestani A."/>
        </authorList>
    </citation>
    <scope>NUCLEOTIDE SEQUENCE [LARGE SCALE GENOMIC DNA]</scope>
    <source>
        <strain evidence="11 12">LMG 1728</strain>
        <strain evidence="10 13">LMG 1731</strain>
    </source>
</reference>
<dbReference type="Proteomes" id="UP000561077">
    <property type="component" value="Unassembled WGS sequence"/>
</dbReference>
<dbReference type="PANTHER" id="PTHR30574">
    <property type="entry name" value="INNER MEMBRANE PROTEIN YEDE"/>
    <property type="match status" value="1"/>
</dbReference>
<keyword evidence="2" id="KW-0813">Transport</keyword>
<comment type="subcellular location">
    <subcellularLocation>
        <location evidence="1">Cell inner membrane</location>
        <topology evidence="1">Multi-pass membrane protein</topology>
    </subcellularLocation>
</comment>
<dbReference type="Proteomes" id="UP000540490">
    <property type="component" value="Unassembled WGS sequence"/>
</dbReference>
<evidence type="ECO:0000256" key="7">
    <source>
        <dbReference type="ARBA" id="ARBA00023136"/>
    </source>
</evidence>
<evidence type="ECO:0000313" key="12">
    <source>
        <dbReference type="Proteomes" id="UP000540490"/>
    </source>
</evidence>
<feature type="transmembrane region" description="Helical" evidence="9">
    <location>
        <begin position="45"/>
        <end position="64"/>
    </location>
</feature>
<keyword evidence="5 9" id="KW-0812">Transmembrane</keyword>
<keyword evidence="4" id="KW-0997">Cell inner membrane</keyword>
<comment type="similarity">
    <text evidence="8">Belongs to the TsuA/YedE (TC 9.B.102) family.</text>
</comment>
<gene>
    <name evidence="11" type="ORF">HLH25_18715</name>
    <name evidence="10" type="ORF">HLH26_18530</name>
</gene>
<accession>A0A7W4NUD0</accession>
<evidence type="ECO:0000313" key="13">
    <source>
        <dbReference type="Proteomes" id="UP000561077"/>
    </source>
</evidence>
<dbReference type="EMBL" id="JABEQN010000034">
    <property type="protein sequence ID" value="MBB2195621.1"/>
    <property type="molecule type" value="Genomic_DNA"/>
</dbReference>
<name>A0A7W4NUD0_9PROT</name>
<keyword evidence="6 9" id="KW-1133">Transmembrane helix</keyword>
<feature type="transmembrane region" description="Helical" evidence="9">
    <location>
        <begin position="76"/>
        <end position="94"/>
    </location>
</feature>